<evidence type="ECO:0000256" key="2">
    <source>
        <dbReference type="ARBA" id="ARBA00008392"/>
    </source>
</evidence>
<reference evidence="8" key="2">
    <citation type="submission" date="2023-03" db="EMBL/GenBank/DDBJ databases">
        <authorList>
            <consortium name="Wellcome Sanger Institute Data Sharing"/>
        </authorList>
    </citation>
    <scope>NUCLEOTIDE SEQUENCE [LARGE SCALE GENOMIC DNA]</scope>
</reference>
<evidence type="ECO:0000256" key="3">
    <source>
        <dbReference type="ARBA" id="ARBA00022679"/>
    </source>
</evidence>
<dbReference type="FunFam" id="3.90.1150.10:FF:000004">
    <property type="entry name" value="2-amino-3-ketobutyrate coenzyme A ligase"/>
    <property type="match status" value="1"/>
</dbReference>
<feature type="domain" description="Aminotransferase class I/classII large" evidence="6">
    <location>
        <begin position="73"/>
        <end position="148"/>
    </location>
</feature>
<gene>
    <name evidence="7" type="primary">GCAT</name>
</gene>
<dbReference type="GO" id="GO:0006567">
    <property type="term" value="P:L-threonine catabolic process"/>
    <property type="evidence" value="ECO:0007669"/>
    <property type="project" value="InterPro"/>
</dbReference>
<dbReference type="Gene3D" id="3.40.640.10">
    <property type="entry name" value="Type I PLP-dependent aspartate aminotransferase-like (Major domain)"/>
    <property type="match status" value="1"/>
</dbReference>
<dbReference type="GeneTree" id="ENSGT00940000155729"/>
<name>A0AAX7W763_ASTCA</name>
<dbReference type="GO" id="GO:0008890">
    <property type="term" value="F:glycine C-acetyltransferase activity"/>
    <property type="evidence" value="ECO:0007669"/>
    <property type="project" value="InterPro"/>
</dbReference>
<reference evidence="7" key="4">
    <citation type="submission" date="2025-09" db="UniProtKB">
        <authorList>
            <consortium name="Ensembl"/>
        </authorList>
    </citation>
    <scope>IDENTIFICATION</scope>
</reference>
<evidence type="ECO:0000256" key="5">
    <source>
        <dbReference type="ARBA" id="ARBA00023315"/>
    </source>
</evidence>
<dbReference type="PANTHER" id="PTHR13693:SF102">
    <property type="entry name" value="2-AMINO-3-KETOBUTYRATE COENZYME A LIGASE, MITOCHONDRIAL"/>
    <property type="match status" value="1"/>
</dbReference>
<proteinExistence type="inferred from homology"/>
<dbReference type="InterPro" id="IPR050087">
    <property type="entry name" value="AON_synthase_class-II"/>
</dbReference>
<dbReference type="Gene3D" id="3.90.1150.10">
    <property type="entry name" value="Aspartate Aminotransferase, domain 1"/>
    <property type="match status" value="1"/>
</dbReference>
<feature type="domain" description="Aminotransferase class I/classII large" evidence="6">
    <location>
        <begin position="175"/>
        <end position="439"/>
    </location>
</feature>
<dbReference type="AlphaFoldDB" id="A0AAX7W763"/>
<keyword evidence="5" id="KW-0012">Acyltransferase</keyword>
<dbReference type="InterPro" id="IPR011282">
    <property type="entry name" value="2am3keto_CoA_ligase"/>
</dbReference>
<keyword evidence="8" id="KW-1185">Reference proteome</keyword>
<dbReference type="InterPro" id="IPR015422">
    <property type="entry name" value="PyrdxlP-dep_Trfase_small"/>
</dbReference>
<evidence type="ECO:0000313" key="7">
    <source>
        <dbReference type="Ensembl" id="ENSACLP00000085546.1"/>
    </source>
</evidence>
<dbReference type="Pfam" id="PF00155">
    <property type="entry name" value="Aminotran_1_2"/>
    <property type="match status" value="2"/>
</dbReference>
<keyword evidence="4" id="KW-0663">Pyridoxal phosphate</keyword>
<dbReference type="HAMAP" id="MF_00985">
    <property type="entry name" value="2am3keto_CoA_ligase"/>
    <property type="match status" value="1"/>
</dbReference>
<dbReference type="InterPro" id="IPR015424">
    <property type="entry name" value="PyrdxlP-dep_Trfase"/>
</dbReference>
<dbReference type="CDD" id="cd06454">
    <property type="entry name" value="KBL_like"/>
    <property type="match status" value="1"/>
</dbReference>
<dbReference type="PANTHER" id="PTHR13693">
    <property type="entry name" value="CLASS II AMINOTRANSFERASE/8-AMINO-7-OXONONANOATE SYNTHASE"/>
    <property type="match status" value="1"/>
</dbReference>
<comment type="similarity">
    <text evidence="2">Belongs to the class-II pyridoxal-phosphate-dependent aminotransferase family.</text>
</comment>
<protein>
    <recommendedName>
        <fullName evidence="6">Aminotransferase class I/classII large domain-containing protein</fullName>
    </recommendedName>
</protein>
<evidence type="ECO:0000256" key="1">
    <source>
        <dbReference type="ARBA" id="ARBA00001933"/>
    </source>
</evidence>
<dbReference type="Ensembl" id="ENSACLT00000045248.1">
    <property type="protein sequence ID" value="ENSACLP00000085546.1"/>
    <property type="gene ID" value="ENSACLG00000018826.2"/>
</dbReference>
<dbReference type="GO" id="GO:0030170">
    <property type="term" value="F:pyridoxal phosphate binding"/>
    <property type="evidence" value="ECO:0007669"/>
    <property type="project" value="InterPro"/>
</dbReference>
<comment type="cofactor">
    <cofactor evidence="1">
        <name>pyridoxal 5'-phosphate</name>
        <dbReference type="ChEBI" id="CHEBI:597326"/>
    </cofactor>
</comment>
<evidence type="ECO:0000313" key="8">
    <source>
        <dbReference type="Proteomes" id="UP000265100"/>
    </source>
</evidence>
<dbReference type="InterPro" id="IPR001917">
    <property type="entry name" value="Aminotrans_II_pyridoxalP_BS"/>
</dbReference>
<reference evidence="7 8" key="1">
    <citation type="submission" date="2018-05" db="EMBL/GenBank/DDBJ databases">
        <authorList>
            <person name="Datahose"/>
        </authorList>
    </citation>
    <scope>NUCLEOTIDE SEQUENCE</scope>
</reference>
<sequence>MSLGKAARSLVSPLRGALRCSGLSRSYTAAAEARAVLEHELETIRAAGTWKSERIITSKQGPEISVDGSRGSILNFCANNYLGLSSHPEVVQAGIDALKTHGAGLSSVRFICGTQDLHKKLEQKLAEFHEREDCILYASCFDANAGLFEVGPNGFEAKDLPRYDQYNSELFSQQVLLGPDDAVLSDELNHASIIDGIRLCRAKRLRYKHMDLGDLETKLKEAQSSRMRLVVTDGVFSMDGDVAPLRGICDLAEQYGAMVFIDECHATGFLGPRGRGTDELLGVMDRVHIINSTLGKALGGAAGGYTVGPKPLIDLLRQRSRPYLFSNALPPPVVGSATRAVELLLASNEIAQSMTAKTMRFRNKMTQAGFTIAGSAHPICPVMLGDARLASLMADDMLKLGVYVIGFSYPVVPKGKARIRVQISAAHTDEDIDHCVDAFIQTGRKHGVIS</sequence>
<reference evidence="7" key="3">
    <citation type="submission" date="2025-08" db="UniProtKB">
        <authorList>
            <consortium name="Ensembl"/>
        </authorList>
    </citation>
    <scope>IDENTIFICATION</scope>
</reference>
<dbReference type="Proteomes" id="UP000265100">
    <property type="component" value="Chromosome 4"/>
</dbReference>
<accession>A0AAX7W763</accession>
<evidence type="ECO:0000259" key="6">
    <source>
        <dbReference type="Pfam" id="PF00155"/>
    </source>
</evidence>
<keyword evidence="3" id="KW-0808">Transferase</keyword>
<dbReference type="GO" id="GO:0005739">
    <property type="term" value="C:mitochondrion"/>
    <property type="evidence" value="ECO:0007669"/>
    <property type="project" value="TreeGrafter"/>
</dbReference>
<organism evidence="7 8">
    <name type="scientific">Astatotilapia calliptera</name>
    <name type="common">Eastern happy</name>
    <name type="synonym">Chromis callipterus</name>
    <dbReference type="NCBI Taxonomy" id="8154"/>
    <lineage>
        <taxon>Eukaryota</taxon>
        <taxon>Metazoa</taxon>
        <taxon>Chordata</taxon>
        <taxon>Craniata</taxon>
        <taxon>Vertebrata</taxon>
        <taxon>Euteleostomi</taxon>
        <taxon>Actinopterygii</taxon>
        <taxon>Neopterygii</taxon>
        <taxon>Teleostei</taxon>
        <taxon>Neoteleostei</taxon>
        <taxon>Acanthomorphata</taxon>
        <taxon>Ovalentaria</taxon>
        <taxon>Cichlomorphae</taxon>
        <taxon>Cichliformes</taxon>
        <taxon>Cichlidae</taxon>
        <taxon>African cichlids</taxon>
        <taxon>Pseudocrenilabrinae</taxon>
        <taxon>Haplochromini</taxon>
        <taxon>Astatotilapia</taxon>
    </lineage>
</organism>
<dbReference type="SUPFAM" id="SSF53383">
    <property type="entry name" value="PLP-dependent transferases"/>
    <property type="match status" value="1"/>
</dbReference>
<dbReference type="PROSITE" id="PS00599">
    <property type="entry name" value="AA_TRANSFER_CLASS_2"/>
    <property type="match status" value="1"/>
</dbReference>
<evidence type="ECO:0000256" key="4">
    <source>
        <dbReference type="ARBA" id="ARBA00022898"/>
    </source>
</evidence>
<dbReference type="InterPro" id="IPR015421">
    <property type="entry name" value="PyrdxlP-dep_Trfase_major"/>
</dbReference>
<dbReference type="InterPro" id="IPR004839">
    <property type="entry name" value="Aminotransferase_I/II_large"/>
</dbReference>